<evidence type="ECO:0000313" key="10">
    <source>
        <dbReference type="Proteomes" id="UP001221898"/>
    </source>
</evidence>
<feature type="compositionally biased region" description="Polar residues" evidence="6">
    <location>
        <begin position="161"/>
        <end position="170"/>
    </location>
</feature>
<accession>A0AAD7SCN4</accession>
<keyword evidence="7" id="KW-0472">Membrane</keyword>
<evidence type="ECO:0000259" key="8">
    <source>
        <dbReference type="PROSITE" id="PS50157"/>
    </source>
</evidence>
<gene>
    <name evidence="9" type="ORF">AAFF_G00406380</name>
</gene>
<feature type="compositionally biased region" description="Low complexity" evidence="6">
    <location>
        <begin position="122"/>
        <end position="133"/>
    </location>
</feature>
<dbReference type="GO" id="GO:0008270">
    <property type="term" value="F:zinc ion binding"/>
    <property type="evidence" value="ECO:0007669"/>
    <property type="project" value="UniProtKB-KW"/>
</dbReference>
<evidence type="ECO:0000256" key="1">
    <source>
        <dbReference type="ARBA" id="ARBA00022723"/>
    </source>
</evidence>
<feature type="domain" description="C2H2-type" evidence="8">
    <location>
        <begin position="89"/>
        <end position="117"/>
    </location>
</feature>
<dbReference type="PROSITE" id="PS00028">
    <property type="entry name" value="ZINC_FINGER_C2H2_1"/>
    <property type="match status" value="4"/>
</dbReference>
<proteinExistence type="predicted"/>
<feature type="compositionally biased region" description="Polar residues" evidence="6">
    <location>
        <begin position="186"/>
        <end position="201"/>
    </location>
</feature>
<evidence type="ECO:0000256" key="5">
    <source>
        <dbReference type="PROSITE-ProRule" id="PRU00042"/>
    </source>
</evidence>
<protein>
    <recommendedName>
        <fullName evidence="8">C2H2-type domain-containing protein</fullName>
    </recommendedName>
</protein>
<dbReference type="InterPro" id="IPR013087">
    <property type="entry name" value="Znf_C2H2_type"/>
</dbReference>
<dbReference type="AlphaFoldDB" id="A0AAD7SCN4"/>
<dbReference type="SMART" id="SM00355">
    <property type="entry name" value="ZnF_C2H2"/>
    <property type="match status" value="4"/>
</dbReference>
<sequence>MHRVGVTVGERVMSGSTVTRWVISDDGNQLIRREEVEAAFPKGAVQESLTVQVKEENSDQPVTNVSSSASSSLSTNKRNATPTQLPVSYPCSYCDICFTASHYLEKHVKRSHRKQYLEMLRSPSDPSSSQAAPLPSPKTIPSPTKVKSAPASQSQVAQASECSTGPTVGSITPEMPEKDPAPVPPTSNSIKPSASVPSSGQAEMAVKPIPKEASTPAPPQPPCLPSEAKEVKKEAQSNLPSPCAHCGGRREGESEGEGEKECCCEEGTLFLCNECGQSFPSFPSLNSHQDQVHWCKVEGRGEDEGETLYLCAECGLSFPCLDLLHHHQSLHDSPGSKDGEEGTEEEEKDDDDDSTPSDSQAHSCPHCQKTFKTARYLKTHMKIHSGQCEDGGHREVERVKRPHKRGDLNLQAWIHSQLTYLGARLPASIPIQDRYEEEEDTHTIPQNHYAHLGQDNKLGIFIAAAVGTMTLMGVVYCIYSQFYSKKPYSHTQLDDDTELILDLPESSSSYFSGYATTMDGQKGACQAGYGYGSISDPPSIINIPPVPQSSPPLAAPFPPFSLSTCSPLQTISAQDLEKSFV</sequence>
<comment type="caution">
    <text evidence="9">The sequence shown here is derived from an EMBL/GenBank/DDBJ whole genome shotgun (WGS) entry which is preliminary data.</text>
</comment>
<keyword evidence="3 5" id="KW-0863">Zinc-finger</keyword>
<dbReference type="SUPFAM" id="SSF57667">
    <property type="entry name" value="beta-beta-alpha zinc fingers"/>
    <property type="match status" value="2"/>
</dbReference>
<dbReference type="Pfam" id="PF00096">
    <property type="entry name" value="zf-C2H2"/>
    <property type="match status" value="3"/>
</dbReference>
<dbReference type="Proteomes" id="UP001221898">
    <property type="component" value="Unassembled WGS sequence"/>
</dbReference>
<evidence type="ECO:0000256" key="2">
    <source>
        <dbReference type="ARBA" id="ARBA00022737"/>
    </source>
</evidence>
<evidence type="ECO:0000256" key="4">
    <source>
        <dbReference type="ARBA" id="ARBA00022833"/>
    </source>
</evidence>
<feature type="domain" description="C2H2-type" evidence="8">
    <location>
        <begin position="309"/>
        <end position="336"/>
    </location>
</feature>
<feature type="domain" description="C2H2-type" evidence="8">
    <location>
        <begin position="270"/>
        <end position="293"/>
    </location>
</feature>
<feature type="compositionally biased region" description="Polar residues" evidence="6">
    <location>
        <begin position="75"/>
        <end position="84"/>
    </location>
</feature>
<dbReference type="Gene3D" id="3.30.160.60">
    <property type="entry name" value="Classic Zinc Finger"/>
    <property type="match status" value="3"/>
</dbReference>
<organism evidence="9 10">
    <name type="scientific">Aldrovandia affinis</name>
    <dbReference type="NCBI Taxonomy" id="143900"/>
    <lineage>
        <taxon>Eukaryota</taxon>
        <taxon>Metazoa</taxon>
        <taxon>Chordata</taxon>
        <taxon>Craniata</taxon>
        <taxon>Vertebrata</taxon>
        <taxon>Euteleostomi</taxon>
        <taxon>Actinopterygii</taxon>
        <taxon>Neopterygii</taxon>
        <taxon>Teleostei</taxon>
        <taxon>Notacanthiformes</taxon>
        <taxon>Halosauridae</taxon>
        <taxon>Aldrovandia</taxon>
    </lineage>
</organism>
<keyword evidence="7" id="KW-0812">Transmembrane</keyword>
<keyword evidence="10" id="KW-1185">Reference proteome</keyword>
<keyword evidence="2" id="KW-0677">Repeat</keyword>
<feature type="domain" description="C2H2-type" evidence="8">
    <location>
        <begin position="362"/>
        <end position="389"/>
    </location>
</feature>
<feature type="transmembrane region" description="Helical" evidence="7">
    <location>
        <begin position="458"/>
        <end position="479"/>
    </location>
</feature>
<dbReference type="PROSITE" id="PS50157">
    <property type="entry name" value="ZINC_FINGER_C2H2_2"/>
    <property type="match status" value="4"/>
</dbReference>
<dbReference type="PANTHER" id="PTHR24409">
    <property type="entry name" value="ZINC FINGER PROTEIN 142"/>
    <property type="match status" value="1"/>
</dbReference>
<evidence type="ECO:0000256" key="3">
    <source>
        <dbReference type="ARBA" id="ARBA00022771"/>
    </source>
</evidence>
<feature type="compositionally biased region" description="Acidic residues" evidence="6">
    <location>
        <begin position="341"/>
        <end position="355"/>
    </location>
</feature>
<keyword evidence="7" id="KW-1133">Transmembrane helix</keyword>
<keyword evidence="4" id="KW-0862">Zinc</keyword>
<evidence type="ECO:0000256" key="7">
    <source>
        <dbReference type="SAM" id="Phobius"/>
    </source>
</evidence>
<feature type="region of interest" description="Disordered" evidence="6">
    <location>
        <begin position="54"/>
        <end position="84"/>
    </location>
</feature>
<keyword evidence="1" id="KW-0479">Metal-binding</keyword>
<feature type="region of interest" description="Disordered" evidence="6">
    <location>
        <begin position="329"/>
        <end position="365"/>
    </location>
</feature>
<feature type="region of interest" description="Disordered" evidence="6">
    <location>
        <begin position="120"/>
        <end position="231"/>
    </location>
</feature>
<feature type="compositionally biased region" description="Low complexity" evidence="6">
    <location>
        <begin position="148"/>
        <end position="160"/>
    </location>
</feature>
<name>A0AAD7SCN4_9TELE</name>
<reference evidence="9" key="1">
    <citation type="journal article" date="2023" name="Science">
        <title>Genome structures resolve the early diversification of teleost fishes.</title>
        <authorList>
            <person name="Parey E."/>
            <person name="Louis A."/>
            <person name="Montfort J."/>
            <person name="Bouchez O."/>
            <person name="Roques C."/>
            <person name="Iampietro C."/>
            <person name="Lluch J."/>
            <person name="Castinel A."/>
            <person name="Donnadieu C."/>
            <person name="Desvignes T."/>
            <person name="Floi Bucao C."/>
            <person name="Jouanno E."/>
            <person name="Wen M."/>
            <person name="Mejri S."/>
            <person name="Dirks R."/>
            <person name="Jansen H."/>
            <person name="Henkel C."/>
            <person name="Chen W.J."/>
            <person name="Zahm M."/>
            <person name="Cabau C."/>
            <person name="Klopp C."/>
            <person name="Thompson A.W."/>
            <person name="Robinson-Rechavi M."/>
            <person name="Braasch I."/>
            <person name="Lecointre G."/>
            <person name="Bobe J."/>
            <person name="Postlethwait J.H."/>
            <person name="Berthelot C."/>
            <person name="Roest Crollius H."/>
            <person name="Guiguen Y."/>
        </authorList>
    </citation>
    <scope>NUCLEOTIDE SEQUENCE</scope>
    <source>
        <strain evidence="9">NC1722</strain>
    </source>
</reference>
<dbReference type="InterPro" id="IPR036236">
    <property type="entry name" value="Znf_C2H2_sf"/>
</dbReference>
<evidence type="ECO:0000313" key="9">
    <source>
        <dbReference type="EMBL" id="KAJ8399908.1"/>
    </source>
</evidence>
<dbReference type="EMBL" id="JAINUG010000080">
    <property type="protein sequence ID" value="KAJ8399908.1"/>
    <property type="molecule type" value="Genomic_DNA"/>
</dbReference>
<evidence type="ECO:0000256" key="6">
    <source>
        <dbReference type="SAM" id="MobiDB-lite"/>
    </source>
</evidence>